<feature type="transmembrane region" description="Helical" evidence="1">
    <location>
        <begin position="21"/>
        <end position="41"/>
    </location>
</feature>
<dbReference type="EMBL" id="DS269594">
    <property type="protein sequence ID" value="EFO85519.1"/>
    <property type="molecule type" value="Genomic_DNA"/>
</dbReference>
<keyword evidence="1" id="KW-0812">Transmembrane</keyword>
<dbReference type="AlphaFoldDB" id="E3NQU3"/>
<dbReference type="Proteomes" id="UP000008281">
    <property type="component" value="Unassembled WGS sequence"/>
</dbReference>
<keyword evidence="3" id="KW-1185">Reference proteome</keyword>
<evidence type="ECO:0000313" key="3">
    <source>
        <dbReference type="Proteomes" id="UP000008281"/>
    </source>
</evidence>
<keyword evidence="1" id="KW-0472">Membrane</keyword>
<name>E3NQU3_CAERE</name>
<keyword evidence="1" id="KW-1133">Transmembrane helix</keyword>
<sequence length="123" mass="14525">MINYRKGDYDSMNGILSRIDWTLLLAYLPIYDMYSLFIGHLKKLIYNYVPILEIDDSKVRHSPAIVKLQKRKLRIWKKEGNSLLYKSICVSIKRLLLEEQPVVVLLEFTPRACFFCQIFLPVV</sequence>
<gene>
    <name evidence="2" type="ORF">CRE_20129</name>
</gene>
<dbReference type="OrthoDB" id="5864445at2759"/>
<dbReference type="HOGENOM" id="CLU_2173356_0_0_1"/>
<proteinExistence type="predicted"/>
<evidence type="ECO:0000313" key="2">
    <source>
        <dbReference type="EMBL" id="EFO85519.1"/>
    </source>
</evidence>
<reference evidence="2" key="1">
    <citation type="submission" date="2007-07" db="EMBL/GenBank/DDBJ databases">
        <title>PCAP assembly of the Caenorhabditis remanei genome.</title>
        <authorList>
            <consortium name="The Caenorhabditis remanei Sequencing Consortium"/>
            <person name="Wilson R.K."/>
        </authorList>
    </citation>
    <scope>NUCLEOTIDE SEQUENCE [LARGE SCALE GENOMIC DNA]</scope>
    <source>
        <strain evidence="2">PB4641</strain>
    </source>
</reference>
<organism evidence="3">
    <name type="scientific">Caenorhabditis remanei</name>
    <name type="common">Caenorhabditis vulgaris</name>
    <dbReference type="NCBI Taxonomy" id="31234"/>
    <lineage>
        <taxon>Eukaryota</taxon>
        <taxon>Metazoa</taxon>
        <taxon>Ecdysozoa</taxon>
        <taxon>Nematoda</taxon>
        <taxon>Chromadorea</taxon>
        <taxon>Rhabditida</taxon>
        <taxon>Rhabditina</taxon>
        <taxon>Rhabditomorpha</taxon>
        <taxon>Rhabditoidea</taxon>
        <taxon>Rhabditidae</taxon>
        <taxon>Peloderinae</taxon>
        <taxon>Caenorhabditis</taxon>
    </lineage>
</organism>
<protein>
    <submittedName>
        <fullName evidence="2">Uncharacterized protein</fullName>
    </submittedName>
</protein>
<evidence type="ECO:0000256" key="1">
    <source>
        <dbReference type="SAM" id="Phobius"/>
    </source>
</evidence>
<dbReference type="OMA" id="KSENYRR"/>
<accession>E3NQU3</accession>
<dbReference type="InParanoid" id="E3NQU3"/>